<feature type="compositionally biased region" description="Polar residues" evidence="1">
    <location>
        <begin position="1082"/>
        <end position="1108"/>
    </location>
</feature>
<feature type="region of interest" description="Disordered" evidence="1">
    <location>
        <begin position="449"/>
        <end position="836"/>
    </location>
</feature>
<feature type="compositionally biased region" description="Basic and acidic residues" evidence="1">
    <location>
        <begin position="497"/>
        <end position="508"/>
    </location>
</feature>
<dbReference type="VEuPathDB" id="CryptoDB:Cvel_9375"/>
<feature type="compositionally biased region" description="Basic and acidic residues" evidence="1">
    <location>
        <begin position="283"/>
        <end position="292"/>
    </location>
</feature>
<feature type="compositionally biased region" description="Basic and acidic residues" evidence="1">
    <location>
        <begin position="395"/>
        <end position="427"/>
    </location>
</feature>
<gene>
    <name evidence="2" type="ORF">Cvel_9375</name>
</gene>
<name>A0A0G4HXX9_9ALVE</name>
<feature type="compositionally biased region" description="Polar residues" evidence="1">
    <location>
        <begin position="898"/>
        <end position="911"/>
    </location>
</feature>
<feature type="compositionally biased region" description="Low complexity" evidence="1">
    <location>
        <begin position="915"/>
        <end position="930"/>
    </location>
</feature>
<feature type="compositionally biased region" description="Basic and acidic residues" evidence="1">
    <location>
        <begin position="329"/>
        <end position="347"/>
    </location>
</feature>
<feature type="region of interest" description="Disordered" evidence="1">
    <location>
        <begin position="104"/>
        <end position="151"/>
    </location>
</feature>
<reference evidence="2" key="1">
    <citation type="submission" date="2014-11" db="EMBL/GenBank/DDBJ databases">
        <authorList>
            <person name="Otto D Thomas"/>
            <person name="Naeem Raeece"/>
        </authorList>
    </citation>
    <scope>NUCLEOTIDE SEQUENCE</scope>
</reference>
<feature type="compositionally biased region" description="Acidic residues" evidence="1">
    <location>
        <begin position="273"/>
        <end position="282"/>
    </location>
</feature>
<feature type="compositionally biased region" description="Basic and acidic residues" evidence="1">
    <location>
        <begin position="185"/>
        <end position="217"/>
    </location>
</feature>
<feature type="compositionally biased region" description="Basic and acidic residues" evidence="1">
    <location>
        <begin position="223"/>
        <end position="233"/>
    </location>
</feature>
<feature type="compositionally biased region" description="Pro residues" evidence="1">
    <location>
        <begin position="578"/>
        <end position="589"/>
    </location>
</feature>
<feature type="compositionally biased region" description="Basic and acidic residues" evidence="1">
    <location>
        <begin position="764"/>
        <end position="780"/>
    </location>
</feature>
<evidence type="ECO:0000313" key="2">
    <source>
        <dbReference type="EMBL" id="CEM49367.1"/>
    </source>
</evidence>
<feature type="compositionally biased region" description="Low complexity" evidence="1">
    <location>
        <begin position="603"/>
        <end position="613"/>
    </location>
</feature>
<dbReference type="EMBL" id="CDMZ01004313">
    <property type="protein sequence ID" value="CEM49367.1"/>
    <property type="molecule type" value="Genomic_DNA"/>
</dbReference>
<accession>A0A0G4HXX9</accession>
<organism evidence="2">
    <name type="scientific">Chromera velia CCMP2878</name>
    <dbReference type="NCBI Taxonomy" id="1169474"/>
    <lineage>
        <taxon>Eukaryota</taxon>
        <taxon>Sar</taxon>
        <taxon>Alveolata</taxon>
        <taxon>Colpodellida</taxon>
        <taxon>Chromeraceae</taxon>
        <taxon>Chromera</taxon>
    </lineage>
</organism>
<feature type="compositionally biased region" description="Polar residues" evidence="1">
    <location>
        <begin position="316"/>
        <end position="328"/>
    </location>
</feature>
<evidence type="ECO:0000256" key="1">
    <source>
        <dbReference type="SAM" id="MobiDB-lite"/>
    </source>
</evidence>
<protein>
    <submittedName>
        <fullName evidence="2">Uncharacterized protein</fullName>
    </submittedName>
</protein>
<feature type="region of interest" description="Disordered" evidence="1">
    <location>
        <begin position="1"/>
        <end position="84"/>
    </location>
</feature>
<feature type="region of interest" description="Disordered" evidence="1">
    <location>
        <begin position="1041"/>
        <end position="1162"/>
    </location>
</feature>
<feature type="compositionally biased region" description="Basic and acidic residues" evidence="1">
    <location>
        <begin position="738"/>
        <end position="757"/>
    </location>
</feature>
<feature type="compositionally biased region" description="Low complexity" evidence="1">
    <location>
        <begin position="73"/>
        <end position="82"/>
    </location>
</feature>
<proteinExistence type="predicted"/>
<dbReference type="AlphaFoldDB" id="A0A0G4HXX9"/>
<feature type="compositionally biased region" description="Polar residues" evidence="1">
    <location>
        <begin position="258"/>
        <end position="269"/>
    </location>
</feature>
<feature type="compositionally biased region" description="Basic and acidic residues" evidence="1">
    <location>
        <begin position="137"/>
        <end position="151"/>
    </location>
</feature>
<feature type="compositionally biased region" description="Basic and acidic residues" evidence="1">
    <location>
        <begin position="885"/>
        <end position="897"/>
    </location>
</feature>
<feature type="compositionally biased region" description="Polar residues" evidence="1">
    <location>
        <begin position="543"/>
        <end position="555"/>
    </location>
</feature>
<feature type="region of interest" description="Disordered" evidence="1">
    <location>
        <begin position="868"/>
        <end position="953"/>
    </location>
</feature>
<feature type="compositionally biased region" description="Low complexity" evidence="1">
    <location>
        <begin position="684"/>
        <end position="701"/>
    </location>
</feature>
<feature type="region of interest" description="Disordered" evidence="1">
    <location>
        <begin position="391"/>
        <end position="427"/>
    </location>
</feature>
<feature type="compositionally biased region" description="Polar residues" evidence="1">
    <location>
        <begin position="1123"/>
        <end position="1140"/>
    </location>
</feature>
<sequence length="1230" mass="134287">MSGLRDLRLPNNTMVERNPLDQATALRRPSLNILRGEGGEQPCSSSQRAKHNREKPLRVLCRTPKTSNSGFATRTQTSSSRSGGPVLEILETLERCNQLELRARRQGTNTARQASKKGCTKRTGCSICEHRGKGRSGAKEREREREKDSEKASRILERQLVESLTSQVFFFRTKWEESLRQLQHERERGFERGRRERETSNKNNHRGREESSEGHREGRGRREKSSSESESHRVTFPSPLDLSISHAAHTDGSARPQAASTSFHPSASRASCEEEGEGEVDEEKGWIREDRPVIPCGVSGTPSPPVPRHGMPLTCLSPTELTCLSPTELTDRGRERTERSDEREDTRPAPLRIPRMRAPPPARAPSAPLDFRERGSFGLWASRLGLRETVGLSQRQKEREGERGGSPETSRRTEWIEGGRRELDRRHETEYTQNNIPFFQLNFSPAPLASFQSPSRVPAPSREGGPSYAGGGVRESHRQTESSNPFYPSPPLSSHHNSREPTHSRCRSELSFLEGTSEEGTVRRIGVHVQEASPSPRTPPTPLTDQNRSPCTPLTVTDRDQFSPPPPEPQLRDDLFPLPSPIPHAPPVYPASVGGSEYDSRDASSASSGSPRPISRERMRNPPDAQLPGFLSAPQQIESRPLQRRATEEDRSRRIPPSSSSRDKKSPSALSTSRTLTDRSQRDSGASSRNSLAAAAWSSLGLPPPPQGLKFPLCIGTDAGIEGESFDPPLSKSSGRPGEAEGRGLSEERSSRERGRDPCNLSGADRKVISERNGEAEHNEATVPPIGSSGITAGPPQQPTTSDLLGETTAKEEDENQKENPNRQWPTFIESPPPLASPPRVLHVPVNHYLLGASRVKEQPHDREAAALASVLNPPPQTEAFTFKEPTRSTDKEDSSKVEPQSVHQPQVNDHFSNRRSLTSSASTANANLRVPPGPAMSGVSTSTHAHQLPQRQPNRLTHPAQLMPGHQRPASAPKFSIPLPFPARAGFAVSHRFPHPTLPTHSPRVLCPPPPGTLMVPGGTGGLLIPSTSGVRAPVPSRFSPRPVWRQTPHGAVLDSAASPVRTEAPEYSLAGVRSGPSFHNHIQQKQRSNSQGATHRTVSTGQSSSPNPAPTTKWYFAPTFPQAQVLSPSPSPRPNGTDSRAAAQPLTTSGPQPMPHGTRQTRQFVGVTPPAPHAVFHPQLRSAFPPHPPPFCQVPPTASAVSPVCPQALQIGGRGGPPPSMAFGRCPR</sequence>
<feature type="compositionally biased region" description="Polar residues" evidence="1">
    <location>
        <begin position="939"/>
        <end position="953"/>
    </location>
</feature>
<feature type="region of interest" description="Disordered" evidence="1">
    <location>
        <begin position="185"/>
        <end position="371"/>
    </location>
</feature>